<accession>A0A4Y6PSA6</accession>
<evidence type="ECO:0000256" key="2">
    <source>
        <dbReference type="SAM" id="Phobius"/>
    </source>
</evidence>
<accession>A0A5B8Y3T7</accession>
<keyword evidence="2" id="KW-1133">Transmembrane helix</keyword>
<feature type="region of interest" description="Disordered" evidence="1">
    <location>
        <begin position="1"/>
        <end position="20"/>
    </location>
</feature>
<feature type="transmembrane region" description="Helical" evidence="2">
    <location>
        <begin position="41"/>
        <end position="61"/>
    </location>
</feature>
<reference evidence="3 4" key="1">
    <citation type="submission" date="2019-06" db="EMBL/GenBank/DDBJ databases">
        <title>Persicimonas caeni gen. nov., sp. nov., a predatory bacterium isolated from solar saltern.</title>
        <authorList>
            <person name="Wang S."/>
        </authorList>
    </citation>
    <scope>NUCLEOTIDE SEQUENCE [LARGE SCALE GENOMIC DNA]</scope>
    <source>
        <strain evidence="3 4">YN101</strain>
    </source>
</reference>
<feature type="compositionally biased region" description="Basic and acidic residues" evidence="1">
    <location>
        <begin position="1"/>
        <end position="14"/>
    </location>
</feature>
<dbReference type="RefSeq" id="WP_141197598.1">
    <property type="nucleotide sequence ID" value="NZ_CP041186.1"/>
</dbReference>
<name>A0A4Y6PSA6_PERCE</name>
<evidence type="ECO:0000313" key="3">
    <source>
        <dbReference type="EMBL" id="QDG51113.1"/>
    </source>
</evidence>
<keyword evidence="4" id="KW-1185">Reference proteome</keyword>
<dbReference type="OrthoDB" id="5497048at2"/>
<dbReference type="AlphaFoldDB" id="A0A4Y6PSA6"/>
<sequence>MVEESHNTKEHDEQYDSAEFDDEELDEELLDLASSRRQGSLLRPILFIVVIWFGVSVISDWQTQLAYFFSSSEPVEIGSVTDFPAKRAQDPNWEPEIPHNRYVSIEGVPSKRAQSKRYKFFKLVGDHVYIEVPRDIEDKTELELEFQNEKGEIDRTYFEGAGRALHLSKIPGQYQGLRSYYYQRYNTNFCGMQLPEKERRAAEATGDECVDAYLVETQVKPSDHWWYLVLSGLIGLFILLNVWWLFRWIRDFVRK</sequence>
<dbReference type="Proteomes" id="UP000315995">
    <property type="component" value="Chromosome"/>
</dbReference>
<feature type="transmembrane region" description="Helical" evidence="2">
    <location>
        <begin position="225"/>
        <end position="246"/>
    </location>
</feature>
<evidence type="ECO:0000313" key="4">
    <source>
        <dbReference type="Proteomes" id="UP000315995"/>
    </source>
</evidence>
<organism evidence="3 4">
    <name type="scientific">Persicimonas caeni</name>
    <dbReference type="NCBI Taxonomy" id="2292766"/>
    <lineage>
        <taxon>Bacteria</taxon>
        <taxon>Deltaproteobacteria</taxon>
        <taxon>Bradymonadales</taxon>
        <taxon>Bradymonadaceae</taxon>
        <taxon>Persicimonas</taxon>
    </lineage>
</organism>
<protein>
    <submittedName>
        <fullName evidence="3">Uncharacterized protein</fullName>
    </submittedName>
</protein>
<keyword evidence="2" id="KW-0812">Transmembrane</keyword>
<dbReference type="EMBL" id="CP041186">
    <property type="protein sequence ID" value="QDG51113.1"/>
    <property type="molecule type" value="Genomic_DNA"/>
</dbReference>
<proteinExistence type="predicted"/>
<evidence type="ECO:0000256" key="1">
    <source>
        <dbReference type="SAM" id="MobiDB-lite"/>
    </source>
</evidence>
<keyword evidence="2" id="KW-0472">Membrane</keyword>
<gene>
    <name evidence="3" type="ORF">FIV42_10315</name>
</gene>